<dbReference type="PANTHER" id="PTHR12526:SF618">
    <property type="entry name" value="GLYCOSYLTRANSFERASE, FAMILY 4"/>
    <property type="match status" value="1"/>
</dbReference>
<feature type="domain" description="Glycosyltransferase subfamily 4-like N-terminal" evidence="4">
    <location>
        <begin position="31"/>
        <end position="188"/>
    </location>
</feature>
<dbReference type="CDD" id="cd03801">
    <property type="entry name" value="GT4_PimA-like"/>
    <property type="match status" value="1"/>
</dbReference>
<keyword evidence="6" id="KW-1185">Reference proteome</keyword>
<comment type="caution">
    <text evidence="5">The sequence shown here is derived from an EMBL/GenBank/DDBJ whole genome shotgun (WGS) entry which is preliminary data.</text>
</comment>
<keyword evidence="1" id="KW-0328">Glycosyltransferase</keyword>
<name>A0A9W6V874_9PSEU</name>
<dbReference type="InterPro" id="IPR028098">
    <property type="entry name" value="Glyco_trans_4-like_N"/>
</dbReference>
<dbReference type="AlphaFoldDB" id="A0A9W6V874"/>
<evidence type="ECO:0000259" key="4">
    <source>
        <dbReference type="Pfam" id="PF13439"/>
    </source>
</evidence>
<reference evidence="5" key="1">
    <citation type="submission" date="2023-02" db="EMBL/GenBank/DDBJ databases">
        <title>Actinokineospora globicatena NBRC 15670.</title>
        <authorList>
            <person name="Ichikawa N."/>
            <person name="Sato H."/>
            <person name="Tonouchi N."/>
        </authorList>
    </citation>
    <scope>NUCLEOTIDE SEQUENCE</scope>
    <source>
        <strain evidence="5">NBRC 15670</strain>
    </source>
</reference>
<evidence type="ECO:0000259" key="3">
    <source>
        <dbReference type="Pfam" id="PF00534"/>
    </source>
</evidence>
<protein>
    <submittedName>
        <fullName evidence="5">Glycosyl transferase</fullName>
    </submittedName>
</protein>
<evidence type="ECO:0000256" key="2">
    <source>
        <dbReference type="ARBA" id="ARBA00022679"/>
    </source>
</evidence>
<evidence type="ECO:0000313" key="5">
    <source>
        <dbReference type="EMBL" id="GLW93605.1"/>
    </source>
</evidence>
<organism evidence="5 6">
    <name type="scientific">Actinokineospora globicatena</name>
    <dbReference type="NCBI Taxonomy" id="103729"/>
    <lineage>
        <taxon>Bacteria</taxon>
        <taxon>Bacillati</taxon>
        <taxon>Actinomycetota</taxon>
        <taxon>Actinomycetes</taxon>
        <taxon>Pseudonocardiales</taxon>
        <taxon>Pseudonocardiaceae</taxon>
        <taxon>Actinokineospora</taxon>
    </lineage>
</organism>
<sequence length="473" mass="51035">MGGSPVTALEALRGRSVLLLNWRDVHHPRAGGAELYAHQVARRWVEAGVKVTWLTARPPGSPSRDVIDGVQVLRRGGEFSLYPAAAGSMLRFGSLFDAVLDCQNGIPFFAPAFVPRSTAVVQVVHHVHQEQFGAHFGKPVAAVGRVLEGPVSRRVYGDRAMVAVSPSTRREMRSALGVRGPVFVVPNGNEAPAHRAGPRDPEPTVVLVSRLVAHKRVDRLLRALPEVVTAVPNLRVEVIGDGKQRRALELLAGELGLRGVVRFRGRLSDERRDELMQRAWLTTSTSQGEGWGCTVLEAARFGVPCLAVSASGIDDSVRHGHTGWLVSDADGLAAALVRALTDLADDGTAAEVSDNCRDWASAFTWDRSAELLAGVVLGEIERRGRRAGERRSARADMATAVRFRVPLDVAPPRGRWTDQVRIVGDLGSALLHGCDELDAEAVLARWNVEPVSIELATEEHLLTGVAVPATART</sequence>
<keyword evidence="2 5" id="KW-0808">Transferase</keyword>
<dbReference type="Gene3D" id="3.40.50.2000">
    <property type="entry name" value="Glycogen Phosphorylase B"/>
    <property type="match status" value="2"/>
</dbReference>
<dbReference type="Proteomes" id="UP001165042">
    <property type="component" value="Unassembled WGS sequence"/>
</dbReference>
<feature type="domain" description="Glycosyl transferase family 1" evidence="3">
    <location>
        <begin position="199"/>
        <end position="347"/>
    </location>
</feature>
<proteinExistence type="predicted"/>
<evidence type="ECO:0000313" key="6">
    <source>
        <dbReference type="Proteomes" id="UP001165042"/>
    </source>
</evidence>
<gene>
    <name evidence="5" type="ORF">Aglo03_44210</name>
</gene>
<dbReference type="InterPro" id="IPR001296">
    <property type="entry name" value="Glyco_trans_1"/>
</dbReference>
<evidence type="ECO:0000256" key="1">
    <source>
        <dbReference type="ARBA" id="ARBA00022676"/>
    </source>
</evidence>
<dbReference type="Pfam" id="PF00534">
    <property type="entry name" value="Glycos_transf_1"/>
    <property type="match status" value="1"/>
</dbReference>
<dbReference type="PANTHER" id="PTHR12526">
    <property type="entry name" value="GLYCOSYLTRANSFERASE"/>
    <property type="match status" value="1"/>
</dbReference>
<dbReference type="SUPFAM" id="SSF53756">
    <property type="entry name" value="UDP-Glycosyltransferase/glycogen phosphorylase"/>
    <property type="match status" value="1"/>
</dbReference>
<dbReference type="GO" id="GO:0016757">
    <property type="term" value="F:glycosyltransferase activity"/>
    <property type="evidence" value="ECO:0007669"/>
    <property type="project" value="UniProtKB-KW"/>
</dbReference>
<dbReference type="Pfam" id="PF13439">
    <property type="entry name" value="Glyco_transf_4"/>
    <property type="match status" value="1"/>
</dbReference>
<accession>A0A9W6V874</accession>
<dbReference type="EMBL" id="BSSD01000007">
    <property type="protein sequence ID" value="GLW93605.1"/>
    <property type="molecule type" value="Genomic_DNA"/>
</dbReference>